<dbReference type="Proteomes" id="UP000229523">
    <property type="component" value="Unassembled WGS sequence"/>
</dbReference>
<evidence type="ECO:0008006" key="3">
    <source>
        <dbReference type="Google" id="ProtNLM"/>
    </source>
</evidence>
<dbReference type="PANTHER" id="PTHR37804:SF1">
    <property type="entry name" value="CDAA REGULATORY PROTEIN CDAR"/>
    <property type="match status" value="1"/>
</dbReference>
<name>A0A2G5NUH7_9STAP</name>
<evidence type="ECO:0000313" key="1">
    <source>
        <dbReference type="EMBL" id="RAI79096.1"/>
    </source>
</evidence>
<keyword evidence="2" id="KW-1185">Reference proteome</keyword>
<accession>A0A2G5NUH7</accession>
<organism evidence="1 2">
    <name type="scientific">Macrococcoides goetzii</name>
    <dbReference type="NCBI Taxonomy" id="1891097"/>
    <lineage>
        <taxon>Bacteria</taxon>
        <taxon>Bacillati</taxon>
        <taxon>Bacillota</taxon>
        <taxon>Bacilli</taxon>
        <taxon>Bacillales</taxon>
        <taxon>Staphylococcaceae</taxon>
        <taxon>Macrococcoides</taxon>
    </lineage>
</organism>
<dbReference type="RefSeq" id="WP_099577235.1">
    <property type="nucleotide sequence ID" value="NZ_MJBI02000011.1"/>
</dbReference>
<dbReference type="EMBL" id="MJBI02000011">
    <property type="protein sequence ID" value="RAI79096.1"/>
    <property type="molecule type" value="Genomic_DNA"/>
</dbReference>
<proteinExistence type="predicted"/>
<dbReference type="InterPro" id="IPR012505">
    <property type="entry name" value="YbbR"/>
</dbReference>
<evidence type="ECO:0000313" key="2">
    <source>
        <dbReference type="Proteomes" id="UP000229523"/>
    </source>
</evidence>
<protein>
    <recommendedName>
        <fullName evidence="3">YbbR-like domain-containing protein</fullName>
    </recommendedName>
</protein>
<comment type="caution">
    <text evidence="1">The sequence shown here is derived from an EMBL/GenBank/DDBJ whole genome shotgun (WGS) entry which is preliminary data.</text>
</comment>
<dbReference type="AlphaFoldDB" id="A0A2G5NUH7"/>
<sequence length="311" mass="34222">MLENKWGLRFVAFVLALFLFLSVNDVFALFGNNQFNQNDQTVIEDVPVKIVYDDKNLYLTGAPKTVNVRVSGPQSIVKKTESMIDFTVTLDLSSSKVGEYKKKFKVKGISDKLNYEVIPKFANITLSEKIKDTRQVEAEVSNSRIATGYELTGKEVDPSQVTITGGEDEINKIAYVKATLQDNTKLSKTTSEEAEVNVFDSNLNKLDVSVKPAKVKVNIKIAPTSKTVAISAKKSGKLPSNLKLNSLELSESEVELFGKRSVLDGIGSLAIEVDLSKVTKDTVVKENIPLPKDVSSANPKQVEIMIDVSKK</sequence>
<dbReference type="Gene3D" id="2.170.120.30">
    <property type="match status" value="1"/>
</dbReference>
<gene>
    <name evidence="1" type="ORF">BFS35_012830</name>
</gene>
<dbReference type="InterPro" id="IPR053154">
    <property type="entry name" value="c-di-AMP_regulator"/>
</dbReference>
<dbReference type="PANTHER" id="PTHR37804">
    <property type="entry name" value="CDAA REGULATORY PROTEIN CDAR"/>
    <property type="match status" value="1"/>
</dbReference>
<dbReference type="Pfam" id="PF07949">
    <property type="entry name" value="YbbR"/>
    <property type="match status" value="3"/>
</dbReference>
<dbReference type="Gene3D" id="2.170.120.40">
    <property type="entry name" value="YbbR-like domain"/>
    <property type="match status" value="2"/>
</dbReference>
<reference evidence="1 2" key="1">
    <citation type="journal article" date="2018" name="Front. Microbiol.">
        <title>Description and Comparative Genomics of Macrococcus caseolyticus subsp. hominis subsp. nov., Macrococcus goetzii sp. nov., Macrococcus epidermidis sp. nov., and Macrococcus bohemicus sp. nov., Novel Macrococci From Human Clinical Material With Virulence Potential and Suspected Uptake of Foreign DNA by Natural Transformation.</title>
        <authorList>
            <person name="Maslanova I."/>
            <person name="Wertheimer Z."/>
            <person name="Sedlacek I."/>
            <person name="Svec P."/>
            <person name="Indrakova A."/>
            <person name="Kovarovic V."/>
            <person name="Schumann P."/>
            <person name="Sproer C."/>
            <person name="Kralova S."/>
            <person name="Sedo O."/>
            <person name="Kristofova L."/>
            <person name="Vrbovska V."/>
            <person name="Fuzik T."/>
            <person name="Petras P."/>
            <person name="Zdrahal Z."/>
            <person name="Ruzickova V."/>
            <person name="Doskar J."/>
            <person name="Pantucek R."/>
        </authorList>
    </citation>
    <scope>NUCLEOTIDE SEQUENCE [LARGE SCALE GENOMIC DNA]</scope>
    <source>
        <strain evidence="1 2">CCM 4927</strain>
    </source>
</reference>